<dbReference type="PANTHER" id="PTHR30457">
    <property type="entry name" value="5'-NUCLEOTIDASE SURE"/>
    <property type="match status" value="1"/>
</dbReference>
<comment type="similarity">
    <text evidence="1 4">Belongs to the SurE nucleotidase family.</text>
</comment>
<gene>
    <name evidence="4 6" type="primary">surE</name>
    <name evidence="6" type="ORF">EYH50_01370</name>
</gene>
<dbReference type="NCBIfam" id="TIGR00087">
    <property type="entry name" value="surE"/>
    <property type="match status" value="1"/>
</dbReference>
<sequence length="285" mass="31336">MFKVEVYEVVSPDSPKILVTNDDGVHSPGLRLLYEAVKDLGKAYMLAPETPKSASGLGITLHKPLRITKIKLWGDVDVYMTNGTPSDVIYLAIEEFSPRFDIVVSGVNIGDNTSIQVILSSGTVGAAAQAALLGIPGVAFSANVDEASQLEEDKETWNNIKKIIRHIVLWVLENGIPRGVDLLSVNFPRRVTPGTQVKIAPAARVKFLQKVSVLYDPRGKKYYWLYGTLVDPEPGSDVYVVHVENAIAITPLSLDMNIPRDTWKSVTEKLRPIVSMLEAELSKNK</sequence>
<dbReference type="InterPro" id="IPR002828">
    <property type="entry name" value="SurE-like_Pase/nucleotidase"/>
</dbReference>
<dbReference type="EC" id="3.1.3.5" evidence="4"/>
<dbReference type="GO" id="GO:0008253">
    <property type="term" value="F:5'-nucleotidase activity"/>
    <property type="evidence" value="ECO:0007669"/>
    <property type="project" value="UniProtKB-UniRule"/>
</dbReference>
<feature type="binding site" evidence="4">
    <location>
        <position position="22"/>
    </location>
    <ligand>
        <name>a divalent metal cation</name>
        <dbReference type="ChEBI" id="CHEBI:60240"/>
    </ligand>
</feature>
<proteinExistence type="inferred from homology"/>
<dbReference type="GO" id="GO:0046872">
    <property type="term" value="F:metal ion binding"/>
    <property type="evidence" value="ECO:0007669"/>
    <property type="project" value="UniProtKB-UniRule"/>
</dbReference>
<dbReference type="GO" id="GO:0000166">
    <property type="term" value="F:nucleotide binding"/>
    <property type="evidence" value="ECO:0007669"/>
    <property type="project" value="UniProtKB-KW"/>
</dbReference>
<evidence type="ECO:0000256" key="2">
    <source>
        <dbReference type="ARBA" id="ARBA00022723"/>
    </source>
</evidence>
<name>A0A832ZTP1_9CREN</name>
<evidence type="ECO:0000256" key="1">
    <source>
        <dbReference type="ARBA" id="ARBA00011062"/>
    </source>
</evidence>
<feature type="binding site" evidence="4">
    <location>
        <position position="108"/>
    </location>
    <ligand>
        <name>a divalent metal cation</name>
        <dbReference type="ChEBI" id="CHEBI:60240"/>
    </ligand>
</feature>
<dbReference type="NCBIfam" id="NF010544">
    <property type="entry name" value="PRK13934.1"/>
    <property type="match status" value="1"/>
</dbReference>
<reference evidence="6" key="1">
    <citation type="journal article" date="2020" name="ISME J.">
        <title>Gammaproteobacteria mediating utilization of methyl-, sulfur- and petroleum organic compounds in deep ocean hydrothermal plumes.</title>
        <authorList>
            <person name="Zhou Z."/>
            <person name="Liu Y."/>
            <person name="Pan J."/>
            <person name="Cron B.R."/>
            <person name="Toner B.M."/>
            <person name="Anantharaman K."/>
            <person name="Breier J.A."/>
            <person name="Dick G.J."/>
            <person name="Li M."/>
        </authorList>
    </citation>
    <scope>NUCLEOTIDE SEQUENCE</scope>
    <source>
        <strain evidence="6">SZUA-1523</strain>
    </source>
</reference>
<evidence type="ECO:0000313" key="7">
    <source>
        <dbReference type="Proteomes" id="UP000600071"/>
    </source>
</evidence>
<dbReference type="InterPro" id="IPR030048">
    <property type="entry name" value="SurE"/>
</dbReference>
<feature type="domain" description="Survival protein SurE-like phosphatase/nucleotidase" evidence="5">
    <location>
        <begin position="17"/>
        <end position="201"/>
    </location>
</feature>
<keyword evidence="4" id="KW-0547">Nucleotide-binding</keyword>
<keyword evidence="4" id="KW-0963">Cytoplasm</keyword>
<organism evidence="6 7">
    <name type="scientific">Pyrodictium delaneyi</name>
    <dbReference type="NCBI Taxonomy" id="1273541"/>
    <lineage>
        <taxon>Archaea</taxon>
        <taxon>Thermoproteota</taxon>
        <taxon>Thermoprotei</taxon>
        <taxon>Desulfurococcales</taxon>
        <taxon>Pyrodictiaceae</taxon>
        <taxon>Pyrodictium</taxon>
    </lineage>
</organism>
<comment type="caution">
    <text evidence="6">The sequence shown here is derived from an EMBL/GenBank/DDBJ whole genome shotgun (WGS) entry which is preliminary data.</text>
</comment>
<feature type="binding site" evidence="4">
    <location>
        <position position="23"/>
    </location>
    <ligand>
        <name>a divalent metal cation</name>
        <dbReference type="ChEBI" id="CHEBI:60240"/>
    </ligand>
</feature>
<dbReference type="HAMAP" id="MF_00060">
    <property type="entry name" value="SurE"/>
    <property type="match status" value="1"/>
</dbReference>
<dbReference type="GO" id="GO:0005737">
    <property type="term" value="C:cytoplasm"/>
    <property type="evidence" value="ECO:0007669"/>
    <property type="project" value="UniProtKB-SubCell"/>
</dbReference>
<accession>A0A832ZTP1</accession>
<evidence type="ECO:0000259" key="5">
    <source>
        <dbReference type="Pfam" id="PF01975"/>
    </source>
</evidence>
<protein>
    <recommendedName>
        <fullName evidence="4">5'-nucleotidase SurE</fullName>
        <ecNumber evidence="4">3.1.3.5</ecNumber>
    </recommendedName>
    <alternativeName>
        <fullName evidence="4">Nucleoside 5'-monophosphate phosphohydrolase</fullName>
    </alternativeName>
</protein>
<dbReference type="InterPro" id="IPR036523">
    <property type="entry name" value="SurE-like_sf"/>
</dbReference>
<dbReference type="Proteomes" id="UP000600071">
    <property type="component" value="Unassembled WGS sequence"/>
</dbReference>
<dbReference type="Gene3D" id="3.40.1210.10">
    <property type="entry name" value="Survival protein SurE-like phosphatase/nucleotidase"/>
    <property type="match status" value="1"/>
</dbReference>
<dbReference type="EMBL" id="DQVR01000032">
    <property type="protein sequence ID" value="HIQ23681.1"/>
    <property type="molecule type" value="Genomic_DNA"/>
</dbReference>
<dbReference type="SUPFAM" id="SSF64167">
    <property type="entry name" value="SurE-like"/>
    <property type="match status" value="1"/>
</dbReference>
<evidence type="ECO:0000256" key="4">
    <source>
        <dbReference type="HAMAP-Rule" id="MF_00060"/>
    </source>
</evidence>
<feature type="binding site" evidence="4">
    <location>
        <position position="53"/>
    </location>
    <ligand>
        <name>a divalent metal cation</name>
        <dbReference type="ChEBI" id="CHEBI:60240"/>
    </ligand>
</feature>
<keyword evidence="3 4" id="KW-0378">Hydrolase</keyword>
<evidence type="ECO:0000256" key="3">
    <source>
        <dbReference type="ARBA" id="ARBA00022801"/>
    </source>
</evidence>
<dbReference type="PANTHER" id="PTHR30457:SF0">
    <property type="entry name" value="PHOSPHATASE, PUTATIVE (AFU_ORTHOLOGUE AFUA_4G01070)-RELATED"/>
    <property type="match status" value="1"/>
</dbReference>
<dbReference type="AlphaFoldDB" id="A0A832ZTP1"/>
<comment type="cofactor">
    <cofactor evidence="4">
        <name>a divalent metal cation</name>
        <dbReference type="ChEBI" id="CHEBI:60240"/>
    </cofactor>
    <text evidence="4">Binds 1 divalent metal cation per subunit.</text>
</comment>
<comment type="subcellular location">
    <subcellularLocation>
        <location evidence="4">Cytoplasm</location>
    </subcellularLocation>
</comment>
<comment type="catalytic activity">
    <reaction evidence="4">
        <text>a ribonucleoside 5'-phosphate + H2O = a ribonucleoside + phosphate</text>
        <dbReference type="Rhea" id="RHEA:12484"/>
        <dbReference type="ChEBI" id="CHEBI:15377"/>
        <dbReference type="ChEBI" id="CHEBI:18254"/>
        <dbReference type="ChEBI" id="CHEBI:43474"/>
        <dbReference type="ChEBI" id="CHEBI:58043"/>
        <dbReference type="EC" id="3.1.3.5"/>
    </reaction>
</comment>
<comment type="function">
    <text evidence="4">Nucleotidase that shows phosphatase activity on nucleoside 5'-monophosphates.</text>
</comment>
<evidence type="ECO:0000313" key="6">
    <source>
        <dbReference type="EMBL" id="HIQ23681.1"/>
    </source>
</evidence>
<dbReference type="Pfam" id="PF01975">
    <property type="entry name" value="SurE"/>
    <property type="match status" value="1"/>
</dbReference>
<keyword evidence="2 4" id="KW-0479">Metal-binding</keyword>